<proteinExistence type="predicted"/>
<evidence type="ECO:0000313" key="2">
    <source>
        <dbReference type="Proteomes" id="UP001500604"/>
    </source>
</evidence>
<gene>
    <name evidence="1" type="ORF">GCM10023116_06490</name>
</gene>
<sequence>MNEQEMQDALVARAASLKSWLSGSPERTIESLMIRKFESSVVLHGNDLSLEDEGVMEFPLQLLIQQSYRLWSINLVMSIRPTASAGTDGEIIPCGLLFQVIDNDGVSTPVLLLRTDLSPSGMDPSLDNESWCHFWLQKFLKQHDVKMLFGYKSLVSES</sequence>
<organism evidence="1 2">
    <name type="scientific">Kistimonas scapharcae</name>
    <dbReference type="NCBI Taxonomy" id="1036133"/>
    <lineage>
        <taxon>Bacteria</taxon>
        <taxon>Pseudomonadati</taxon>
        <taxon>Pseudomonadota</taxon>
        <taxon>Gammaproteobacteria</taxon>
        <taxon>Oceanospirillales</taxon>
        <taxon>Endozoicomonadaceae</taxon>
        <taxon>Kistimonas</taxon>
    </lineage>
</organism>
<keyword evidence="2" id="KW-1185">Reference proteome</keyword>
<evidence type="ECO:0000313" key="1">
    <source>
        <dbReference type="EMBL" id="GAA4648382.1"/>
    </source>
</evidence>
<accession>A0ABP8UXN7</accession>
<dbReference type="RefSeq" id="WP_345193977.1">
    <property type="nucleotide sequence ID" value="NZ_BAABFL010000065.1"/>
</dbReference>
<dbReference type="Proteomes" id="UP001500604">
    <property type="component" value="Unassembled WGS sequence"/>
</dbReference>
<reference evidence="2" key="1">
    <citation type="journal article" date="2019" name="Int. J. Syst. Evol. Microbiol.">
        <title>The Global Catalogue of Microorganisms (GCM) 10K type strain sequencing project: providing services to taxonomists for standard genome sequencing and annotation.</title>
        <authorList>
            <consortium name="The Broad Institute Genomics Platform"/>
            <consortium name="The Broad Institute Genome Sequencing Center for Infectious Disease"/>
            <person name="Wu L."/>
            <person name="Ma J."/>
        </authorList>
    </citation>
    <scope>NUCLEOTIDE SEQUENCE [LARGE SCALE GENOMIC DNA]</scope>
    <source>
        <strain evidence="2">JCM 17805</strain>
    </source>
</reference>
<protein>
    <submittedName>
        <fullName evidence="1">Uncharacterized protein</fullName>
    </submittedName>
</protein>
<dbReference type="EMBL" id="BAABFL010000065">
    <property type="protein sequence ID" value="GAA4648382.1"/>
    <property type="molecule type" value="Genomic_DNA"/>
</dbReference>
<name>A0ABP8UXN7_9GAMM</name>
<comment type="caution">
    <text evidence="1">The sequence shown here is derived from an EMBL/GenBank/DDBJ whole genome shotgun (WGS) entry which is preliminary data.</text>
</comment>